<evidence type="ECO:0000313" key="1">
    <source>
        <dbReference type="EMBL" id="GJD46666.1"/>
    </source>
</evidence>
<proteinExistence type="predicted"/>
<evidence type="ECO:0000313" key="2">
    <source>
        <dbReference type="Proteomes" id="UP001055117"/>
    </source>
</evidence>
<name>A0ABQ4QN23_9HYPH</name>
<accession>A0ABQ4QN23</accession>
<gene>
    <name evidence="1" type="ORF">AFCDBAGC_4549</name>
</gene>
<dbReference type="Proteomes" id="UP001055117">
    <property type="component" value="Unassembled WGS sequence"/>
</dbReference>
<sequence length="33" mass="3760">MRDTLPGAHFLNQGFLNHDRPHLVQTVASEVCR</sequence>
<protein>
    <submittedName>
        <fullName evidence="1">Uncharacterized protein</fullName>
    </submittedName>
</protein>
<reference evidence="1 2" key="1">
    <citation type="journal article" date="2021" name="Front. Microbiol.">
        <title>Comprehensive Comparative Genomics and Phenotyping of Methylobacterium Species.</title>
        <authorList>
            <person name="Alessa O."/>
            <person name="Ogura Y."/>
            <person name="Fujitani Y."/>
            <person name="Takami H."/>
            <person name="Hayashi T."/>
            <person name="Sahin N."/>
            <person name="Tani A."/>
        </authorList>
    </citation>
    <scope>NUCLEOTIDE SEQUENCE [LARGE SCALE GENOMIC DNA]</scope>
    <source>
        <strain evidence="1 2">DSM 23679</strain>
    </source>
</reference>
<keyword evidence="2" id="KW-1185">Reference proteome</keyword>
<comment type="caution">
    <text evidence="1">The sequence shown here is derived from an EMBL/GenBank/DDBJ whole genome shotgun (WGS) entry which is preliminary data.</text>
</comment>
<organism evidence="1 2">
    <name type="scientific">Methylobacterium cerastii</name>
    <dbReference type="NCBI Taxonomy" id="932741"/>
    <lineage>
        <taxon>Bacteria</taxon>
        <taxon>Pseudomonadati</taxon>
        <taxon>Pseudomonadota</taxon>
        <taxon>Alphaproteobacteria</taxon>
        <taxon>Hyphomicrobiales</taxon>
        <taxon>Methylobacteriaceae</taxon>
        <taxon>Methylobacterium</taxon>
    </lineage>
</organism>
<dbReference type="EMBL" id="BPQG01000083">
    <property type="protein sequence ID" value="GJD46666.1"/>
    <property type="molecule type" value="Genomic_DNA"/>
</dbReference>